<gene>
    <name evidence="3" type="ORF">MF672_011270</name>
</gene>
<evidence type="ECO:0000313" key="4">
    <source>
        <dbReference type="Proteomes" id="UP001317259"/>
    </source>
</evidence>
<feature type="compositionally biased region" description="Low complexity" evidence="1">
    <location>
        <begin position="108"/>
        <end position="144"/>
    </location>
</feature>
<dbReference type="EMBL" id="JAKRKC020000001">
    <property type="protein sequence ID" value="MCK2214367.1"/>
    <property type="molecule type" value="Genomic_DNA"/>
</dbReference>
<keyword evidence="4" id="KW-1185">Reference proteome</keyword>
<feature type="compositionally biased region" description="Basic and acidic residues" evidence="1">
    <location>
        <begin position="91"/>
        <end position="101"/>
    </location>
</feature>
<evidence type="ECO:0000256" key="2">
    <source>
        <dbReference type="SAM" id="SignalP"/>
    </source>
</evidence>
<name>A0ABT0FPW7_9ACTN</name>
<reference evidence="3 4" key="1">
    <citation type="submission" date="2022-04" db="EMBL/GenBank/DDBJ databases">
        <title>Genome draft of Actinomadura sp. ATCC 31491.</title>
        <authorList>
            <person name="Shi X."/>
            <person name="Du Y."/>
        </authorList>
    </citation>
    <scope>NUCLEOTIDE SEQUENCE [LARGE SCALE GENOMIC DNA]</scope>
    <source>
        <strain evidence="3 4">ATCC 31491</strain>
    </source>
</reference>
<proteinExistence type="predicted"/>
<dbReference type="Proteomes" id="UP001317259">
    <property type="component" value="Unassembled WGS sequence"/>
</dbReference>
<protein>
    <submittedName>
        <fullName evidence="3">Uncharacterized protein</fullName>
    </submittedName>
</protein>
<dbReference type="RefSeq" id="WP_242374137.1">
    <property type="nucleotide sequence ID" value="NZ_JAKRKC020000001.1"/>
</dbReference>
<evidence type="ECO:0000256" key="1">
    <source>
        <dbReference type="SAM" id="MobiDB-lite"/>
    </source>
</evidence>
<feature type="chain" id="PRO_5046702253" evidence="2">
    <location>
        <begin position="37"/>
        <end position="151"/>
    </location>
</feature>
<feature type="signal peptide" evidence="2">
    <location>
        <begin position="1"/>
        <end position="36"/>
    </location>
</feature>
<comment type="caution">
    <text evidence="3">The sequence shown here is derived from an EMBL/GenBank/DDBJ whole genome shotgun (WGS) entry which is preliminary data.</text>
</comment>
<organism evidence="3 4">
    <name type="scientific">Actinomadura luzonensis</name>
    <dbReference type="NCBI Taxonomy" id="2805427"/>
    <lineage>
        <taxon>Bacteria</taxon>
        <taxon>Bacillati</taxon>
        <taxon>Actinomycetota</taxon>
        <taxon>Actinomycetes</taxon>
        <taxon>Streptosporangiales</taxon>
        <taxon>Thermomonosporaceae</taxon>
        <taxon>Actinomadura</taxon>
    </lineage>
</organism>
<feature type="region of interest" description="Disordered" evidence="1">
    <location>
        <begin position="76"/>
        <end position="151"/>
    </location>
</feature>
<accession>A0ABT0FPW7</accession>
<keyword evidence="2" id="KW-0732">Signal</keyword>
<sequence length="151" mass="15092">MFKRPLAQWSPAKRRLAVLGAVCALAVAGLSGSALADQPASPAPGGKVTCTTVDGGTIELTAPKPGERVKARVHLADELPEGAEPPAGVEPGERIEAHTTEAAEADAPDAVHAVPALPAVPDDGSAPPKVALKAPAGKPGKAVGIICKKPE</sequence>
<evidence type="ECO:0000313" key="3">
    <source>
        <dbReference type="EMBL" id="MCK2214367.1"/>
    </source>
</evidence>